<name>A0AAN7W487_9PEZI</name>
<comment type="caution">
    <text evidence="2">The sequence shown here is derived from an EMBL/GenBank/DDBJ whole genome shotgun (WGS) entry which is preliminary data.</text>
</comment>
<proteinExistence type="predicted"/>
<dbReference type="Pfam" id="PF24864">
    <property type="entry name" value="DUF7730"/>
    <property type="match status" value="1"/>
</dbReference>
<reference evidence="2" key="1">
    <citation type="submission" date="2023-08" db="EMBL/GenBank/DDBJ databases">
        <title>Black Yeasts Isolated from many extreme environments.</title>
        <authorList>
            <person name="Coleine C."/>
            <person name="Stajich J.E."/>
            <person name="Selbmann L."/>
        </authorList>
    </citation>
    <scope>NUCLEOTIDE SEQUENCE</scope>
    <source>
        <strain evidence="2">CCFEE 5810</strain>
    </source>
</reference>
<feature type="domain" description="DUF7730" evidence="1">
    <location>
        <begin position="7"/>
        <end position="133"/>
    </location>
</feature>
<sequence length="176" mass="20271">MASAIPSRLLALPAELREMIWDYTLTGTIAQIPRQDEENYAYAFRETQLRLLWEDDRVYSSDEDELQAIKEQGHPAILRTSKQIRHEALPRHYIFSIFRFDDEETLMKWLSARSARVRKSITSVEFMLKYSDLHPAAAGYGAQRKENERIALEATLKAEGLALREGVVKARTTGWG</sequence>
<dbReference type="InterPro" id="IPR056632">
    <property type="entry name" value="DUF7730"/>
</dbReference>
<dbReference type="Proteomes" id="UP001310594">
    <property type="component" value="Unassembled WGS sequence"/>
</dbReference>
<evidence type="ECO:0000313" key="3">
    <source>
        <dbReference type="Proteomes" id="UP001310594"/>
    </source>
</evidence>
<dbReference type="EMBL" id="JAVRQU010000012">
    <property type="protein sequence ID" value="KAK5696582.1"/>
    <property type="molecule type" value="Genomic_DNA"/>
</dbReference>
<organism evidence="2 3">
    <name type="scientific">Elasticomyces elasticus</name>
    <dbReference type="NCBI Taxonomy" id="574655"/>
    <lineage>
        <taxon>Eukaryota</taxon>
        <taxon>Fungi</taxon>
        <taxon>Dikarya</taxon>
        <taxon>Ascomycota</taxon>
        <taxon>Pezizomycotina</taxon>
        <taxon>Dothideomycetes</taxon>
        <taxon>Dothideomycetidae</taxon>
        <taxon>Mycosphaerellales</taxon>
        <taxon>Teratosphaeriaceae</taxon>
        <taxon>Elasticomyces</taxon>
    </lineage>
</organism>
<dbReference type="PANTHER" id="PTHR38790:SF4">
    <property type="entry name" value="2EXR DOMAIN-CONTAINING PROTEIN"/>
    <property type="match status" value="1"/>
</dbReference>
<dbReference type="AlphaFoldDB" id="A0AAN7W487"/>
<evidence type="ECO:0000259" key="1">
    <source>
        <dbReference type="Pfam" id="PF24864"/>
    </source>
</evidence>
<dbReference type="PANTHER" id="PTHR38790">
    <property type="entry name" value="2EXR DOMAIN-CONTAINING PROTEIN-RELATED"/>
    <property type="match status" value="1"/>
</dbReference>
<evidence type="ECO:0000313" key="2">
    <source>
        <dbReference type="EMBL" id="KAK5696582.1"/>
    </source>
</evidence>
<protein>
    <recommendedName>
        <fullName evidence="1">DUF7730 domain-containing protein</fullName>
    </recommendedName>
</protein>
<accession>A0AAN7W487</accession>
<gene>
    <name evidence="2" type="ORF">LTR97_007885</name>
</gene>